<dbReference type="SUPFAM" id="SSF53098">
    <property type="entry name" value="Ribonuclease H-like"/>
    <property type="match status" value="1"/>
</dbReference>
<dbReference type="InterPro" id="IPR045246">
    <property type="entry name" value="Piwi_ago-like"/>
</dbReference>
<dbReference type="Pfam" id="PF08699">
    <property type="entry name" value="ArgoL1"/>
    <property type="match status" value="1"/>
</dbReference>
<dbReference type="InterPro" id="IPR003100">
    <property type="entry name" value="PAZ_dom"/>
</dbReference>
<sequence>MEEVIVLVEAAVILVVATATTAEAATAFVKAAMILMEAAVISVKVAATGRAESADETAALAERTFNKYPEALQAFHYDVTIALTRRIDPEPQTALEPGEAPEQLPGPPPSPPCPAKPLTSELSRRVIAALAEQENWPKVWAFDGRKNIYAAELFLPQHEISFEVKAKDADTGRQRHFNVVVKWAQTINICTLLAFVRGEEGTNLPQDALQVLDVALKHSVSYRDEVKTFARAIFWHDPTKVWLGYQQSLRPSQGGLTLNMDMAATAFLEPRPVIDFLLRAVGLRSPQDFARLTPQQHRAASKAITGIKVEVRVGRPYVRKYKAKGLMPHGPVELTFFNEAENREMTVAQHYEQQYKMGVKYPEVPCINVGSPIKPVWLPPEVCWIAAGQRRLKLDEKQTAEMIKTATQRPQERKEYLQKCIRDFADLPNDPVVQAFKMSVDPSFMKVTGRQLPPPELQYSNCKIKPEPDRGSWDMRNTGFYKPGVISSFAIAAFCSRRNAGGPIGDPVSLQNFMWDLLSGCHKAGIQVPDVSPVPDDIIAWHNSAAAFPGDTMMSAFNAAKTYFNKEPDILFVVLPERGATEVYKAVKRASDSHLGMPSQCFNPQKGGIGTPPRRGRDQYMGNVAQKVNAKLGGINVSLISRPIPWMDEPLMVLGVDVSHPVSFNQSSPSVAAVVGSLNNSLCTYGAEIMLQGARVEIIMDLKSKVQTLMLLYYRRTGVKPKRIIAYRDGVSEGQYPQVQRHEIPQIVEAICELDKTEPNDCRIPITYVVMSKGHHTRLFPATPRDGDRNGNVFPGTVVDKGVVHPTEYDFYLNAHASIQGTSRPVHYHVLLDQNSLGPDQLQAFTYDLCYLFCRCTHSVSVAEFAEAHANLGHRMYYV</sequence>
<dbReference type="Proteomes" id="UP001491310">
    <property type="component" value="Unassembled WGS sequence"/>
</dbReference>
<dbReference type="InterPro" id="IPR012337">
    <property type="entry name" value="RNaseH-like_sf"/>
</dbReference>
<protein>
    <recommendedName>
        <fullName evidence="8">Piwi-domain-containing protein</fullName>
    </recommendedName>
</protein>
<evidence type="ECO:0000313" key="7">
    <source>
        <dbReference type="Proteomes" id="UP001491310"/>
    </source>
</evidence>
<dbReference type="PROSITE" id="PS50822">
    <property type="entry name" value="PIWI"/>
    <property type="match status" value="1"/>
</dbReference>
<dbReference type="Pfam" id="PF16486">
    <property type="entry name" value="ArgoN"/>
    <property type="match status" value="1"/>
</dbReference>
<accession>A0ABR2YUI7</accession>
<evidence type="ECO:0000256" key="3">
    <source>
        <dbReference type="SAM" id="MobiDB-lite"/>
    </source>
</evidence>
<dbReference type="CDD" id="cd04657">
    <property type="entry name" value="Piwi_ago-like"/>
    <property type="match status" value="1"/>
</dbReference>
<dbReference type="InterPro" id="IPR032474">
    <property type="entry name" value="Argonaute_N"/>
</dbReference>
<evidence type="ECO:0000313" key="6">
    <source>
        <dbReference type="EMBL" id="KAK9915064.1"/>
    </source>
</evidence>
<dbReference type="InterPro" id="IPR036085">
    <property type="entry name" value="PAZ_dom_sf"/>
</dbReference>
<dbReference type="CDD" id="cd02846">
    <property type="entry name" value="PAZ_argonaute_like"/>
    <property type="match status" value="1"/>
</dbReference>
<dbReference type="Gene3D" id="2.170.260.10">
    <property type="entry name" value="paz domain"/>
    <property type="match status" value="1"/>
</dbReference>
<organism evidence="6 7">
    <name type="scientific">Coccomyxa subellipsoidea</name>
    <dbReference type="NCBI Taxonomy" id="248742"/>
    <lineage>
        <taxon>Eukaryota</taxon>
        <taxon>Viridiplantae</taxon>
        <taxon>Chlorophyta</taxon>
        <taxon>core chlorophytes</taxon>
        <taxon>Trebouxiophyceae</taxon>
        <taxon>Trebouxiophyceae incertae sedis</taxon>
        <taxon>Coccomyxaceae</taxon>
        <taxon>Coccomyxa</taxon>
    </lineage>
</organism>
<evidence type="ECO:0000256" key="2">
    <source>
        <dbReference type="ARBA" id="ARBA00023158"/>
    </source>
</evidence>
<feature type="domain" description="Piwi" evidence="5">
    <location>
        <begin position="570"/>
        <end position="862"/>
    </location>
</feature>
<feature type="region of interest" description="Disordered" evidence="3">
    <location>
        <begin position="91"/>
        <end position="118"/>
    </location>
</feature>
<comment type="caution">
    <text evidence="6">The sequence shown here is derived from an EMBL/GenBank/DDBJ whole genome shotgun (WGS) entry which is preliminary data.</text>
</comment>
<dbReference type="EMBL" id="JALJOT010000005">
    <property type="protein sequence ID" value="KAK9915064.1"/>
    <property type="molecule type" value="Genomic_DNA"/>
</dbReference>
<proteinExistence type="inferred from homology"/>
<reference evidence="6 7" key="1">
    <citation type="journal article" date="2024" name="Nat. Commun.">
        <title>Phylogenomics reveals the evolutionary origins of lichenization in chlorophyte algae.</title>
        <authorList>
            <person name="Puginier C."/>
            <person name="Libourel C."/>
            <person name="Otte J."/>
            <person name="Skaloud P."/>
            <person name="Haon M."/>
            <person name="Grisel S."/>
            <person name="Petersen M."/>
            <person name="Berrin J.G."/>
            <person name="Delaux P.M."/>
            <person name="Dal Grande F."/>
            <person name="Keller J."/>
        </authorList>
    </citation>
    <scope>NUCLEOTIDE SEQUENCE [LARGE SCALE GENOMIC DNA]</scope>
    <source>
        <strain evidence="6 7">SAG 216-7</strain>
    </source>
</reference>
<dbReference type="SMART" id="SM00950">
    <property type="entry name" value="Piwi"/>
    <property type="match status" value="1"/>
</dbReference>
<dbReference type="Gene3D" id="3.30.420.10">
    <property type="entry name" value="Ribonuclease H-like superfamily/Ribonuclease H"/>
    <property type="match status" value="1"/>
</dbReference>
<dbReference type="SMART" id="SM01163">
    <property type="entry name" value="DUF1785"/>
    <property type="match status" value="1"/>
</dbReference>
<feature type="domain" description="PAZ" evidence="4">
    <location>
        <begin position="272"/>
        <end position="387"/>
    </location>
</feature>
<evidence type="ECO:0000259" key="4">
    <source>
        <dbReference type="PROSITE" id="PS50821"/>
    </source>
</evidence>
<gene>
    <name evidence="6" type="ORF">WJX75_004310</name>
</gene>
<feature type="compositionally biased region" description="Pro residues" evidence="3">
    <location>
        <begin position="104"/>
        <end position="115"/>
    </location>
</feature>
<evidence type="ECO:0000256" key="1">
    <source>
        <dbReference type="ARBA" id="ARBA00008201"/>
    </source>
</evidence>
<evidence type="ECO:0000259" key="5">
    <source>
        <dbReference type="PROSITE" id="PS50822"/>
    </source>
</evidence>
<dbReference type="InterPro" id="IPR003165">
    <property type="entry name" value="Piwi"/>
</dbReference>
<keyword evidence="2" id="KW-0943">RNA-mediated gene silencing</keyword>
<dbReference type="InterPro" id="IPR032472">
    <property type="entry name" value="ArgoL2"/>
</dbReference>
<dbReference type="InterPro" id="IPR014811">
    <property type="entry name" value="ArgoL1"/>
</dbReference>
<comment type="similarity">
    <text evidence="1">Belongs to the argonaute family. Ago subfamily.</text>
</comment>
<dbReference type="Pfam" id="PF02170">
    <property type="entry name" value="PAZ"/>
    <property type="match status" value="1"/>
</dbReference>
<dbReference type="Gene3D" id="3.40.50.2300">
    <property type="match status" value="1"/>
</dbReference>
<dbReference type="InterPro" id="IPR036397">
    <property type="entry name" value="RNaseH_sf"/>
</dbReference>
<dbReference type="PROSITE" id="PS50821">
    <property type="entry name" value="PAZ"/>
    <property type="match status" value="1"/>
</dbReference>
<dbReference type="Pfam" id="PF16488">
    <property type="entry name" value="ArgoL2"/>
    <property type="match status" value="1"/>
</dbReference>
<evidence type="ECO:0008006" key="8">
    <source>
        <dbReference type="Google" id="ProtNLM"/>
    </source>
</evidence>
<dbReference type="PANTHER" id="PTHR22891">
    <property type="entry name" value="EUKARYOTIC TRANSLATION INITIATION FACTOR 2C"/>
    <property type="match status" value="1"/>
</dbReference>
<keyword evidence="7" id="KW-1185">Reference proteome</keyword>
<dbReference type="Pfam" id="PF02171">
    <property type="entry name" value="Piwi"/>
    <property type="match status" value="1"/>
</dbReference>
<dbReference type="SUPFAM" id="SSF101690">
    <property type="entry name" value="PAZ domain"/>
    <property type="match status" value="1"/>
</dbReference>
<name>A0ABR2YUI7_9CHLO</name>
<feature type="compositionally biased region" description="Low complexity" evidence="3">
    <location>
        <begin position="94"/>
        <end position="103"/>
    </location>
</feature>